<comment type="subcellular location">
    <subcellularLocation>
        <location evidence="1">Mitochondrion inner membrane</location>
    </subcellularLocation>
</comment>
<keyword evidence="5" id="KW-0472">Membrane</keyword>
<evidence type="ECO:0000256" key="5">
    <source>
        <dbReference type="ARBA" id="ARBA00023136"/>
    </source>
</evidence>
<dbReference type="EMBL" id="HBIV01039009">
    <property type="protein sequence ID" value="CAE0675958.1"/>
    <property type="molecule type" value="Transcribed_RNA"/>
</dbReference>
<dbReference type="InterPro" id="IPR036418">
    <property type="entry name" value="Cyt_c_oxidase_su6a_sf"/>
</dbReference>
<organism evidence="7">
    <name type="scientific">Lotharella globosa</name>
    <dbReference type="NCBI Taxonomy" id="91324"/>
    <lineage>
        <taxon>Eukaryota</taxon>
        <taxon>Sar</taxon>
        <taxon>Rhizaria</taxon>
        <taxon>Cercozoa</taxon>
        <taxon>Chlorarachniophyceae</taxon>
        <taxon>Lotharella</taxon>
    </lineage>
</organism>
<proteinExistence type="inferred from homology"/>
<dbReference type="Gene3D" id="4.10.95.10">
    <property type="entry name" value="Cytochrome c oxidase, subunit VIa"/>
    <property type="match status" value="1"/>
</dbReference>
<keyword evidence="3" id="KW-0809">Transit peptide</keyword>
<protein>
    <submittedName>
        <fullName evidence="7">Uncharacterized protein</fullName>
    </submittedName>
</protein>
<dbReference type="GO" id="GO:0006123">
    <property type="term" value="P:mitochondrial electron transport, cytochrome c to oxygen"/>
    <property type="evidence" value="ECO:0007669"/>
    <property type="project" value="TreeGrafter"/>
</dbReference>
<reference evidence="7" key="1">
    <citation type="submission" date="2021-01" db="EMBL/GenBank/DDBJ databases">
        <authorList>
            <person name="Corre E."/>
            <person name="Pelletier E."/>
            <person name="Niang G."/>
            <person name="Scheremetjew M."/>
            <person name="Finn R."/>
            <person name="Kale V."/>
            <person name="Holt S."/>
            <person name="Cochrane G."/>
            <person name="Meng A."/>
            <person name="Brown T."/>
            <person name="Cohen L."/>
        </authorList>
    </citation>
    <scope>NUCLEOTIDE SEQUENCE</scope>
    <source>
        <strain evidence="7">CCCM811</strain>
    </source>
</reference>
<keyword evidence="2" id="KW-0999">Mitochondrion inner membrane</keyword>
<dbReference type="PANTHER" id="PTHR11504">
    <property type="entry name" value="CYTOCHROME C OXIDASE POLYPEPTIDE VIA"/>
    <property type="match status" value="1"/>
</dbReference>
<evidence type="ECO:0000313" key="7">
    <source>
        <dbReference type="EMBL" id="CAE0675958.1"/>
    </source>
</evidence>
<dbReference type="GO" id="GO:0030234">
    <property type="term" value="F:enzyme regulator activity"/>
    <property type="evidence" value="ECO:0007669"/>
    <property type="project" value="TreeGrafter"/>
</dbReference>
<evidence type="ECO:0000256" key="2">
    <source>
        <dbReference type="ARBA" id="ARBA00022792"/>
    </source>
</evidence>
<evidence type="ECO:0000256" key="4">
    <source>
        <dbReference type="ARBA" id="ARBA00023128"/>
    </source>
</evidence>
<comment type="similarity">
    <text evidence="6">Belongs to the cytochrome c oxidase subunit 6A family.</text>
</comment>
<name>A0A6U3B3J1_9EUKA</name>
<dbReference type="SUPFAM" id="SSF81411">
    <property type="entry name" value="Mitochondrial cytochrome c oxidase subunit VIa"/>
    <property type="match status" value="1"/>
</dbReference>
<evidence type="ECO:0000256" key="1">
    <source>
        <dbReference type="ARBA" id="ARBA00004273"/>
    </source>
</evidence>
<dbReference type="PANTHER" id="PTHR11504:SF0">
    <property type="entry name" value="CYTOCHROME C OXIDASE SUBUNIT"/>
    <property type="match status" value="1"/>
</dbReference>
<dbReference type="InterPro" id="IPR001349">
    <property type="entry name" value="Cyt_c_oxidase_su6a"/>
</dbReference>
<evidence type="ECO:0000256" key="3">
    <source>
        <dbReference type="ARBA" id="ARBA00022946"/>
    </source>
</evidence>
<keyword evidence="4" id="KW-0496">Mitochondrion</keyword>
<dbReference type="Pfam" id="PF02046">
    <property type="entry name" value="COX6A"/>
    <property type="match status" value="1"/>
</dbReference>
<dbReference type="GO" id="GO:0005743">
    <property type="term" value="C:mitochondrial inner membrane"/>
    <property type="evidence" value="ECO:0007669"/>
    <property type="project" value="UniProtKB-SubCell"/>
</dbReference>
<dbReference type="AlphaFoldDB" id="A0A6U3B3J1"/>
<gene>
    <name evidence="7" type="ORF">LGLO00237_LOCUS27735</name>
</gene>
<sequence>MSSALIKGLRRGLRPAARRVRMHGGSPEEVAAGMEWWKKVTLATVPVVGVALLANLYLEFSHHAHEAEGPTYVYMKIRNKPYPWGKGDCNFFDLKCRRNE</sequence>
<accession>A0A6U3B3J1</accession>
<evidence type="ECO:0000256" key="6">
    <source>
        <dbReference type="RuleBase" id="RU004396"/>
    </source>
</evidence>